<reference evidence="2" key="1">
    <citation type="journal article" date="2011" name="Proc. Natl. Acad. Sci. U.S.A.">
        <title>Obligate biotrophy features unraveled by the genomic analysis of rust fungi.</title>
        <authorList>
            <person name="Duplessis S."/>
            <person name="Cuomo C.A."/>
            <person name="Lin Y.-C."/>
            <person name="Aerts A."/>
            <person name="Tisserant E."/>
            <person name="Veneault-Fourrey C."/>
            <person name="Joly D.L."/>
            <person name="Hacquard S."/>
            <person name="Amselem J."/>
            <person name="Cantarel B.L."/>
            <person name="Chiu R."/>
            <person name="Coutinho P.M."/>
            <person name="Feau N."/>
            <person name="Field M."/>
            <person name="Frey P."/>
            <person name="Gelhaye E."/>
            <person name="Goldberg J."/>
            <person name="Grabherr M.G."/>
            <person name="Kodira C.D."/>
            <person name="Kohler A."/>
            <person name="Kuees U."/>
            <person name="Lindquist E.A."/>
            <person name="Lucas S.M."/>
            <person name="Mago R."/>
            <person name="Mauceli E."/>
            <person name="Morin E."/>
            <person name="Murat C."/>
            <person name="Pangilinan J.L."/>
            <person name="Park R."/>
            <person name="Pearson M."/>
            <person name="Quesneville H."/>
            <person name="Rouhier N."/>
            <person name="Sakthikumar S."/>
            <person name="Salamov A.A."/>
            <person name="Schmutz J."/>
            <person name="Selles B."/>
            <person name="Shapiro H."/>
            <person name="Tanguay P."/>
            <person name="Tuskan G.A."/>
            <person name="Henrissat B."/>
            <person name="Van de Peer Y."/>
            <person name="Rouze P."/>
            <person name="Ellis J.G."/>
            <person name="Dodds P.N."/>
            <person name="Schein J.E."/>
            <person name="Zhong S."/>
            <person name="Hamelin R.C."/>
            <person name="Grigoriev I.V."/>
            <person name="Szabo L.J."/>
            <person name="Martin F."/>
        </authorList>
    </citation>
    <scope>NUCLEOTIDE SEQUENCE [LARGE SCALE GENOMIC DNA]</scope>
    <source>
        <strain evidence="2">98AG31 / pathotype 3-4-7</strain>
    </source>
</reference>
<keyword evidence="2" id="KW-1185">Reference proteome</keyword>
<name>F4SBU9_MELLP</name>
<accession>F4SBU9</accession>
<proteinExistence type="predicted"/>
<dbReference type="HOGENOM" id="CLU_1437688_0_0_1"/>
<dbReference type="InParanoid" id="F4SBU9"/>
<feature type="non-terminal residue" evidence="1">
    <location>
        <position position="189"/>
    </location>
</feature>
<sequence length="189" mass="21291">MSSLHESTKLAKNLHWNFKHPTTKQTTTAAAATTTTRRKENLMIIESTHQTLTNNFKLSHQTSQSQPSIESNLSSAKNNIQRQPLLQNLTSNFISKPNPKTFITNPTTIISASQATKMKSTLKQQTRLISRSQIDADFSAKLPPFQLHDLRYPTQSIHLCPSPTYPTSSLEELIKKVVQDAIVLDEHTR</sequence>
<dbReference type="EMBL" id="GL883195">
    <property type="protein sequence ID" value="EGF97861.1"/>
    <property type="molecule type" value="Genomic_DNA"/>
</dbReference>
<evidence type="ECO:0000313" key="2">
    <source>
        <dbReference type="Proteomes" id="UP000001072"/>
    </source>
</evidence>
<protein>
    <submittedName>
        <fullName evidence="1">Uncharacterized protein</fullName>
    </submittedName>
</protein>
<dbReference type="AlphaFoldDB" id="F4SBU9"/>
<dbReference type="Proteomes" id="UP000001072">
    <property type="component" value="Unassembled WGS sequence"/>
</dbReference>
<gene>
    <name evidence="1" type="ORF">MELLADRAFT_73679</name>
</gene>
<evidence type="ECO:0000313" key="1">
    <source>
        <dbReference type="EMBL" id="EGF97861.1"/>
    </source>
</evidence>
<dbReference type="RefSeq" id="XP_007418856.1">
    <property type="nucleotide sequence ID" value="XM_007418794.1"/>
</dbReference>
<dbReference type="GeneID" id="18932456"/>
<dbReference type="KEGG" id="mlr:MELLADRAFT_73679"/>
<dbReference type="OrthoDB" id="10414599at2759"/>
<organism evidence="2">
    <name type="scientific">Melampsora larici-populina (strain 98AG31 / pathotype 3-4-7)</name>
    <name type="common">Poplar leaf rust fungus</name>
    <dbReference type="NCBI Taxonomy" id="747676"/>
    <lineage>
        <taxon>Eukaryota</taxon>
        <taxon>Fungi</taxon>
        <taxon>Dikarya</taxon>
        <taxon>Basidiomycota</taxon>
        <taxon>Pucciniomycotina</taxon>
        <taxon>Pucciniomycetes</taxon>
        <taxon>Pucciniales</taxon>
        <taxon>Melampsoraceae</taxon>
        <taxon>Melampsora</taxon>
    </lineage>
</organism>
<dbReference type="VEuPathDB" id="FungiDB:MELLADRAFT_73679"/>